<dbReference type="AlphaFoldDB" id="A0A6M0Q2D0"/>
<dbReference type="Proteomes" id="UP000481043">
    <property type="component" value="Unassembled WGS sequence"/>
</dbReference>
<evidence type="ECO:0008006" key="5">
    <source>
        <dbReference type="Google" id="ProtNLM"/>
    </source>
</evidence>
<proteinExistence type="predicted"/>
<keyword evidence="2" id="KW-0732">Signal</keyword>
<keyword evidence="4" id="KW-1185">Reference proteome</keyword>
<comment type="caution">
    <text evidence="3">The sequence shown here is derived from an EMBL/GenBank/DDBJ whole genome shotgun (WGS) entry which is preliminary data.</text>
</comment>
<dbReference type="PROSITE" id="PS51257">
    <property type="entry name" value="PROKAR_LIPOPROTEIN"/>
    <property type="match status" value="1"/>
</dbReference>
<protein>
    <recommendedName>
        <fullName evidence="5">PepSY domain-containing protein</fullName>
    </recommendedName>
</protein>
<evidence type="ECO:0000313" key="4">
    <source>
        <dbReference type="Proteomes" id="UP000481043"/>
    </source>
</evidence>
<dbReference type="EMBL" id="JAAIWM010000001">
    <property type="protein sequence ID" value="NEY70446.1"/>
    <property type="molecule type" value="Genomic_DNA"/>
</dbReference>
<evidence type="ECO:0000256" key="2">
    <source>
        <dbReference type="SAM" id="SignalP"/>
    </source>
</evidence>
<evidence type="ECO:0000256" key="1">
    <source>
        <dbReference type="SAM" id="MobiDB-lite"/>
    </source>
</evidence>
<evidence type="ECO:0000313" key="3">
    <source>
        <dbReference type="EMBL" id="NEY70446.1"/>
    </source>
</evidence>
<sequence length="133" mass="14849">MNKLVVMMTVFLIAAGCNGVNPSPPAEEFTTNTNANNNDEQQTTDEQLVDFREDAQEVNDTLSVIEAESLVHDYLNLEAGSDTIVMFDSRLENGDYLISVFDLLEENKGTAQHKKEGLYTVNPDTGEIKKYKK</sequence>
<feature type="region of interest" description="Disordered" evidence="1">
    <location>
        <begin position="22"/>
        <end position="43"/>
    </location>
</feature>
<feature type="chain" id="PRO_5039333598" description="PepSY domain-containing protein" evidence="2">
    <location>
        <begin position="20"/>
        <end position="133"/>
    </location>
</feature>
<gene>
    <name evidence="3" type="ORF">G4D63_01705</name>
</gene>
<feature type="signal peptide" evidence="2">
    <location>
        <begin position="1"/>
        <end position="19"/>
    </location>
</feature>
<name>A0A6M0Q2D0_9BACI</name>
<feature type="compositionally biased region" description="Low complexity" evidence="1">
    <location>
        <begin position="26"/>
        <end position="43"/>
    </location>
</feature>
<reference evidence="3 4" key="1">
    <citation type="submission" date="2020-02" db="EMBL/GenBank/DDBJ databases">
        <title>Bacillus aquiflavi sp. nov., isolated from yellow water of strong flavor Chinese baijiu in Yibin region of China.</title>
        <authorList>
            <person name="Xie J."/>
        </authorList>
    </citation>
    <scope>NUCLEOTIDE SEQUENCE [LARGE SCALE GENOMIC DNA]</scope>
    <source>
        <strain evidence="3 4">SA4</strain>
    </source>
</reference>
<accession>A0A6M0Q2D0</accession>
<dbReference type="RefSeq" id="WP_163177057.1">
    <property type="nucleotide sequence ID" value="NZ_JAAIWM010000001.1"/>
</dbReference>
<organism evidence="3 4">
    <name type="scientific">Bacillus mesophilus</name>
    <dbReference type="NCBI Taxonomy" id="1808955"/>
    <lineage>
        <taxon>Bacteria</taxon>
        <taxon>Bacillati</taxon>
        <taxon>Bacillota</taxon>
        <taxon>Bacilli</taxon>
        <taxon>Bacillales</taxon>
        <taxon>Bacillaceae</taxon>
        <taxon>Bacillus</taxon>
    </lineage>
</organism>